<dbReference type="PANTHER" id="PTHR45626:SF16">
    <property type="entry name" value="ATP-DEPENDENT HELICASE ULS1"/>
    <property type="match status" value="1"/>
</dbReference>
<dbReference type="PROSITE" id="PS50089">
    <property type="entry name" value="ZF_RING_2"/>
    <property type="match status" value="1"/>
</dbReference>
<dbReference type="Gene3D" id="3.40.50.10810">
    <property type="entry name" value="Tandem AAA-ATPase domain"/>
    <property type="match status" value="1"/>
</dbReference>
<gene>
    <name evidence="11" type="ORF">SAPINGB_P001761</name>
</gene>
<feature type="domain" description="Helicase C-terminal" evidence="10">
    <location>
        <begin position="1109"/>
        <end position="1271"/>
    </location>
</feature>
<dbReference type="SUPFAM" id="SSF52540">
    <property type="entry name" value="P-loop containing nucleoside triphosphate hydrolases"/>
    <property type="match status" value="2"/>
</dbReference>
<evidence type="ECO:0000256" key="5">
    <source>
        <dbReference type="ARBA" id="ARBA00022840"/>
    </source>
</evidence>
<dbReference type="CDD" id="cd18008">
    <property type="entry name" value="DEXDc_SHPRH-like"/>
    <property type="match status" value="1"/>
</dbReference>
<dbReference type="InterPro" id="IPR014001">
    <property type="entry name" value="Helicase_ATP-bd"/>
</dbReference>
<keyword evidence="4" id="KW-0347">Helicase</keyword>
<dbReference type="PROSITE" id="PS51194">
    <property type="entry name" value="HELICASE_CTER"/>
    <property type="match status" value="1"/>
</dbReference>
<keyword evidence="6" id="KW-0863">Zinc-finger</keyword>
<dbReference type="InterPro" id="IPR050628">
    <property type="entry name" value="SNF2_RAD54_helicase_TF"/>
</dbReference>
<dbReference type="EMBL" id="CABVLU010000002">
    <property type="protein sequence ID" value="VVT48402.1"/>
    <property type="molecule type" value="Genomic_DNA"/>
</dbReference>
<evidence type="ECO:0000256" key="2">
    <source>
        <dbReference type="ARBA" id="ARBA00022741"/>
    </source>
</evidence>
<proteinExistence type="inferred from homology"/>
<evidence type="ECO:0000256" key="1">
    <source>
        <dbReference type="ARBA" id="ARBA00007025"/>
    </source>
</evidence>
<keyword evidence="3" id="KW-0378">Hydrolase</keyword>
<dbReference type="Pfam" id="PF00271">
    <property type="entry name" value="Helicase_C"/>
    <property type="match status" value="1"/>
</dbReference>
<dbReference type="InterPro" id="IPR027417">
    <property type="entry name" value="P-loop_NTPase"/>
</dbReference>
<evidence type="ECO:0000259" key="9">
    <source>
        <dbReference type="PROSITE" id="PS51192"/>
    </source>
</evidence>
<dbReference type="SMART" id="SM00184">
    <property type="entry name" value="RING"/>
    <property type="match status" value="1"/>
</dbReference>
<name>A0A5E8BG47_9ASCO</name>
<evidence type="ECO:0000256" key="7">
    <source>
        <dbReference type="SAM" id="MobiDB-lite"/>
    </source>
</evidence>
<dbReference type="InterPro" id="IPR013083">
    <property type="entry name" value="Znf_RING/FYVE/PHD"/>
</dbReference>
<keyword evidence="2" id="KW-0547">Nucleotide-binding</keyword>
<accession>A0A5E8BG47</accession>
<dbReference type="RefSeq" id="XP_031852372.1">
    <property type="nucleotide sequence ID" value="XM_031996481.1"/>
</dbReference>
<evidence type="ECO:0000256" key="4">
    <source>
        <dbReference type="ARBA" id="ARBA00022806"/>
    </source>
</evidence>
<evidence type="ECO:0000256" key="6">
    <source>
        <dbReference type="PROSITE-ProRule" id="PRU00175"/>
    </source>
</evidence>
<dbReference type="PANTHER" id="PTHR45626">
    <property type="entry name" value="TRANSCRIPTION TERMINATION FACTOR 2-RELATED"/>
    <property type="match status" value="1"/>
</dbReference>
<keyword evidence="6" id="KW-0479">Metal-binding</keyword>
<keyword evidence="6" id="KW-0862">Zinc</keyword>
<feature type="domain" description="RING-type" evidence="8">
    <location>
        <begin position="886"/>
        <end position="934"/>
    </location>
</feature>
<dbReference type="GO" id="GO:0000724">
    <property type="term" value="P:double-strand break repair via homologous recombination"/>
    <property type="evidence" value="ECO:0007669"/>
    <property type="project" value="TreeGrafter"/>
</dbReference>
<dbReference type="Gene3D" id="3.30.40.10">
    <property type="entry name" value="Zinc/RING finger domain, C3HC4 (zinc finger)"/>
    <property type="match status" value="1"/>
</dbReference>
<dbReference type="InterPro" id="IPR001650">
    <property type="entry name" value="Helicase_C-like"/>
</dbReference>
<organism evidence="11 12">
    <name type="scientific">Magnusiomyces paraingens</name>
    <dbReference type="NCBI Taxonomy" id="2606893"/>
    <lineage>
        <taxon>Eukaryota</taxon>
        <taxon>Fungi</taxon>
        <taxon>Dikarya</taxon>
        <taxon>Ascomycota</taxon>
        <taxon>Saccharomycotina</taxon>
        <taxon>Dipodascomycetes</taxon>
        <taxon>Dipodascales</taxon>
        <taxon>Dipodascaceae</taxon>
        <taxon>Magnusiomyces</taxon>
    </lineage>
</organism>
<dbReference type="GO" id="GO:0016787">
    <property type="term" value="F:hydrolase activity"/>
    <property type="evidence" value="ECO:0007669"/>
    <property type="project" value="UniProtKB-KW"/>
</dbReference>
<evidence type="ECO:0000313" key="11">
    <source>
        <dbReference type="EMBL" id="VVT48402.1"/>
    </source>
</evidence>
<dbReference type="InterPro" id="IPR049730">
    <property type="entry name" value="SNF2/RAD54-like_C"/>
</dbReference>
<feature type="compositionally biased region" description="Polar residues" evidence="7">
    <location>
        <begin position="428"/>
        <end position="468"/>
    </location>
</feature>
<evidence type="ECO:0000313" key="12">
    <source>
        <dbReference type="Proteomes" id="UP000398389"/>
    </source>
</evidence>
<dbReference type="SUPFAM" id="SSF57850">
    <property type="entry name" value="RING/U-box"/>
    <property type="match status" value="1"/>
</dbReference>
<dbReference type="CDD" id="cd18793">
    <property type="entry name" value="SF2_C_SNF"/>
    <property type="match status" value="1"/>
</dbReference>
<evidence type="ECO:0000259" key="8">
    <source>
        <dbReference type="PROSITE" id="PS50089"/>
    </source>
</evidence>
<dbReference type="GO" id="GO:0005634">
    <property type="term" value="C:nucleus"/>
    <property type="evidence" value="ECO:0007669"/>
    <property type="project" value="TreeGrafter"/>
</dbReference>
<dbReference type="GO" id="GO:0008094">
    <property type="term" value="F:ATP-dependent activity, acting on DNA"/>
    <property type="evidence" value="ECO:0007669"/>
    <property type="project" value="TreeGrafter"/>
</dbReference>
<dbReference type="InterPro" id="IPR038718">
    <property type="entry name" value="SNF2-like_sf"/>
</dbReference>
<dbReference type="Proteomes" id="UP000398389">
    <property type="component" value="Unassembled WGS sequence"/>
</dbReference>
<dbReference type="GeneID" id="43580581"/>
<feature type="region of interest" description="Disordered" evidence="7">
    <location>
        <begin position="994"/>
        <end position="1019"/>
    </location>
</feature>
<dbReference type="InterPro" id="IPR001841">
    <property type="entry name" value="Znf_RING"/>
</dbReference>
<comment type="similarity">
    <text evidence="1">Belongs to the SNF2/RAD54 helicase family.</text>
</comment>
<keyword evidence="12" id="KW-1185">Reference proteome</keyword>
<dbReference type="GO" id="GO:0005524">
    <property type="term" value="F:ATP binding"/>
    <property type="evidence" value="ECO:0007669"/>
    <property type="project" value="UniProtKB-KW"/>
</dbReference>
<dbReference type="InterPro" id="IPR000330">
    <property type="entry name" value="SNF2_N"/>
</dbReference>
<protein>
    <submittedName>
        <fullName evidence="11">Uncharacterized protein</fullName>
    </submittedName>
</protein>
<dbReference type="GO" id="GO:0008270">
    <property type="term" value="F:zinc ion binding"/>
    <property type="evidence" value="ECO:0007669"/>
    <property type="project" value="UniProtKB-KW"/>
</dbReference>
<reference evidence="11 12" key="1">
    <citation type="submission" date="2019-09" db="EMBL/GenBank/DDBJ databases">
        <authorList>
            <person name="Brejova B."/>
        </authorList>
    </citation>
    <scope>NUCLEOTIDE SEQUENCE [LARGE SCALE GENOMIC DNA]</scope>
</reference>
<feature type="compositionally biased region" description="Acidic residues" evidence="7">
    <location>
        <begin position="1002"/>
        <end position="1019"/>
    </location>
</feature>
<dbReference type="Gene3D" id="3.40.50.300">
    <property type="entry name" value="P-loop containing nucleotide triphosphate hydrolases"/>
    <property type="match status" value="1"/>
</dbReference>
<dbReference type="OrthoDB" id="423559at2759"/>
<feature type="region of interest" description="Disordered" evidence="7">
    <location>
        <begin position="415"/>
        <end position="482"/>
    </location>
</feature>
<feature type="domain" description="Helicase ATP-binding" evidence="9">
    <location>
        <begin position="536"/>
        <end position="723"/>
    </location>
</feature>
<keyword evidence="5" id="KW-0067">ATP-binding</keyword>
<dbReference type="GO" id="GO:0004386">
    <property type="term" value="F:helicase activity"/>
    <property type="evidence" value="ECO:0007669"/>
    <property type="project" value="UniProtKB-KW"/>
</dbReference>
<dbReference type="SMART" id="SM00487">
    <property type="entry name" value="DEXDc"/>
    <property type="match status" value="1"/>
</dbReference>
<dbReference type="PROSITE" id="PS51192">
    <property type="entry name" value="HELICASE_ATP_BIND_1"/>
    <property type="match status" value="1"/>
</dbReference>
<evidence type="ECO:0000259" key="10">
    <source>
        <dbReference type="PROSITE" id="PS51194"/>
    </source>
</evidence>
<dbReference type="Pfam" id="PF00176">
    <property type="entry name" value="SNF2-rel_dom"/>
    <property type="match status" value="1"/>
</dbReference>
<dbReference type="SMART" id="SM00490">
    <property type="entry name" value="HELICc"/>
    <property type="match status" value="1"/>
</dbReference>
<evidence type="ECO:0000256" key="3">
    <source>
        <dbReference type="ARBA" id="ARBA00022801"/>
    </source>
</evidence>
<dbReference type="GO" id="GO:0005737">
    <property type="term" value="C:cytoplasm"/>
    <property type="evidence" value="ECO:0007669"/>
    <property type="project" value="TreeGrafter"/>
</dbReference>
<sequence>MSLASKIAERDLIQQKTSTLNPSHPDYVNILGQYLFQLNALENEIKSLKKSTGIELSLPTSHYHSDVAKNKENTGFPSFNKNDLTPMISDSTLTYSSSENDTAGVSKISSRNTLSRFPDQQDRIQSFPTGSSSNSSLFININNSGSNTQALNIPTRPQNQSGFVLQTTNPSLSLSSNIENSSPSDHVKFMMQQKDNSWKSPLQQNIVGKQPIEIVELDSDDEITSNTATSLHINPNNTNGSVLGKRNDYNSGSALIDLTKDDVPSQFNTIDSPNKKIKPDPLPIGGQALLNVRELAFKQSIYPTLNSNQKSYVDKAIQKLVSEKEKFSNWYENTTSQWKQIQSNIDNLTDSSSDISQKAYFVTNSKLLWEKKSLYSRFKEMIINELIKIYSKKMINYKEYYAKLEDSINRMNEAARNSSNRMLERSSAPASNFNKSTMSTHPQNLLPNQQLSVSTSNGNTMDYSSRRSSLFERDDSSSNLSTLSGVADLDRKELEKLINEMIYEDDDVSPEDRIGTPQCLASTLYEHQKICLKWLVNKENSLHGGILADDMGLGKTLQIISLVMTHPSDNPQRKTTLVIAPVALLQQWEKEFEKHVVPDHRLSIYVHHGLTRKNYTFEQLNRFDVVITSYGVIMNEHKEHFTKVKDRDNPNIEKIAGNSPFFQNQSQWYRIILDEAHRIKNGKTGTAISCTRLEAEYRWCLSGTPMQNNVNELQSLIRFLRIKPYDDPRFFSIHIGKPLEKGLKKNGQEALKKLRYLLKSIMLRRTKNTLIDNKPILQLPPKTITMESYSFDPDEQEYYEYLENGAIIRMNKYLSDNSIKKNYSSILVLLLRLRQACDHPKIVERAYLIKDKELLTSRTSVSAVRCARNLNKQVVQRIKQEAAFQCPMCMDACDRSDVVLISPCGHHICSDCCTESFQTSSDEVQSSFRCPSCNIAISEKSFFDFIVFKWIYIQNLSDSQIASYRKMYRSQNPEEKSQLASVDSSQVYNSVLENETSKYPDNDDESDISSNIDSDDDEDIFAPKASHKKETPQKHMLSETENLNDVKPELKSEIPVVKSDPDIPEIKLSLKNRYKKKSKIEEHQNSLGPLLIHEELRQLFPDGWISSTKITKCIELIKSIRLNYPGQKILVFSQFMSMLDFLEVALDLESQNVVYGRYDGSMSSELRAKTIDDFTWKPDPSVLLISLKAGNVGLTLTAACHVIIMDPFWNPFVEEQAMDRAYRIGQKFPVNVHRLIIANSVEDRILKLQEKKRDLIDAALDEKQMKGMSRLDERELLYLFGLNERGQRTQNLEIPQ</sequence>